<proteinExistence type="predicted"/>
<accession>A0A1V8T5B8</accession>
<sequence length="497" mass="54834">MLSKRQKDAARQANRGFATPGEIARQARDRARNIVRAEQRRQAADESGLSEARRKHKREFEADLAANLAVSAAFEQAELQEERQRILDAEFEAYVEAGAGAEQAAEEQSLIEAEREAEELRWAPGSDDEGYAAAELSEQARARSAMEPLAAAPDPKAIGYVETICNVLECLGPASAQAVVSHSLCMQYATARETFPLPPQSPDRSMLATADKIELIMGKLPFVFEIVGDLWQIKEGCSVSTSALQATLFADASLMRQNLDLRRAYNADITIVYVRHSSFGASARTAQALDNLNLSHGSNWDELRDNRGELFDDGAEWFKIPSTAQGLSEQFAGMGGWHPSPRDKTFNSRTLGTAIVAETLNKAGSPYRIVQSIFAVKKSEDFKWDFPSFLPSKGFTNLSTTFLRNAILTMAYSNGPRAQGSTYHELTEGWDGHTCNLECCKQLLQLYPGLDAYITVIVPADNASVMPWGDAFEIADDRAYATFRIRDLLASNPDVYH</sequence>
<protein>
    <submittedName>
        <fullName evidence="2">Uncharacterized protein</fullName>
    </submittedName>
</protein>
<organism evidence="2 3">
    <name type="scientific">Cryoendolithus antarcticus</name>
    <dbReference type="NCBI Taxonomy" id="1507870"/>
    <lineage>
        <taxon>Eukaryota</taxon>
        <taxon>Fungi</taxon>
        <taxon>Dikarya</taxon>
        <taxon>Ascomycota</taxon>
        <taxon>Pezizomycotina</taxon>
        <taxon>Dothideomycetes</taxon>
        <taxon>Dothideomycetidae</taxon>
        <taxon>Cladosporiales</taxon>
        <taxon>Cladosporiaceae</taxon>
        <taxon>Cryoendolithus</taxon>
    </lineage>
</organism>
<evidence type="ECO:0000313" key="3">
    <source>
        <dbReference type="Proteomes" id="UP000192596"/>
    </source>
</evidence>
<feature type="region of interest" description="Disordered" evidence="1">
    <location>
        <begin position="1"/>
        <end position="32"/>
    </location>
</feature>
<dbReference type="InParanoid" id="A0A1V8T5B8"/>
<name>A0A1V8T5B8_9PEZI</name>
<feature type="region of interest" description="Disordered" evidence="1">
    <location>
        <begin position="37"/>
        <end position="56"/>
    </location>
</feature>
<comment type="caution">
    <text evidence="2">The sequence shown here is derived from an EMBL/GenBank/DDBJ whole genome shotgun (WGS) entry which is preliminary data.</text>
</comment>
<feature type="compositionally biased region" description="Basic and acidic residues" evidence="1">
    <location>
        <begin position="1"/>
        <end position="10"/>
    </location>
</feature>
<evidence type="ECO:0000313" key="2">
    <source>
        <dbReference type="EMBL" id="OQO06540.1"/>
    </source>
</evidence>
<reference evidence="3" key="1">
    <citation type="submission" date="2017-03" db="EMBL/GenBank/DDBJ databases">
        <title>Genomes of endolithic fungi from Antarctica.</title>
        <authorList>
            <person name="Coleine C."/>
            <person name="Masonjones S."/>
            <person name="Stajich J.E."/>
        </authorList>
    </citation>
    <scope>NUCLEOTIDE SEQUENCE [LARGE SCALE GENOMIC DNA]</scope>
    <source>
        <strain evidence="3">CCFEE 5527</strain>
    </source>
</reference>
<keyword evidence="3" id="KW-1185">Reference proteome</keyword>
<evidence type="ECO:0000256" key="1">
    <source>
        <dbReference type="SAM" id="MobiDB-lite"/>
    </source>
</evidence>
<dbReference type="EMBL" id="NAJO01000016">
    <property type="protein sequence ID" value="OQO06540.1"/>
    <property type="molecule type" value="Genomic_DNA"/>
</dbReference>
<dbReference type="Proteomes" id="UP000192596">
    <property type="component" value="Unassembled WGS sequence"/>
</dbReference>
<gene>
    <name evidence="2" type="ORF">B0A48_08323</name>
</gene>
<dbReference type="AlphaFoldDB" id="A0A1V8T5B8"/>